<gene>
    <name evidence="2" type="ORF">CLV51_102364</name>
</gene>
<sequence>MRRSLLILCTVLCCLTHSRLFSQASFTAPDTVCVNTPVPINNTSVGGSSFFWNFCSGGLYNPPQVTNLGNVGGLMSLPVFLVTAKEGGNYYAFFTNNTGNLVRLTFGNNLLNMPTAEDLGTFNGMLSNTTEGLQLVKDVNGWHLIVVGGNDPSTARIVRIDFGASLSNPATGSINWGNIGNLDYPVDLYVTQENNQWYGFTVNYYNNTITRFDFGASFSNPPIATNLGNLGNLNHPTGIFALQEKGNWHIFITNESSSTISRLDLGNSLANTPTGVNLGNPGGALNGPRDLCLIHDCGNIFGLVANGSSNDLARIDFKDGITSVVPGLSGTTLATGGGLNFPHSISTIFREGNSLYAFITNVRNNTLSRLVFSNCNNASLPSSNQQQPPVFSYNQPGKYTINLLMNELLMTESAFCKNVVVLPLPKVDLGADTTICNGVSLALDAGPGFNSYKWSSNATTQKITVNQSGTYAVEVSNGGCTATDAIQVNVTTLVQDPVITDIDCNHSLGKIELNTSGGTQPYHYYLNGTSQGTNNVYDKLPAGSYAWKVQDQSGCELSDALTVKVDKDKMINTSAITTPPTCNGLQDGIIDVQVQKGVPPFEFALKGQPYQTTSTFSNLPSGTYTVYTRNAVCLDSLLLKLIAPSVMDMQITKEDELCSRMDGKVSVTVTGGKPPYNFYWNNILAPSSTFEKLGAGSYDLKIVDVNGCNIGTALTISNLTLPPVRILNNDVTINIGETLQLTAINAPDYLWTPSEGLSCINCANPLAKPLQPTSYIVTTITGKNCIKSDTINIKLSYDQSLYVPNAFTPNNDGRNDVFRAKVKGVATYKLLIFNRWGELLFETNDMATGWDGRFKGQVQPFGTYVYLIKYAYFGKEEQVFQQKGTFMLLN</sequence>
<keyword evidence="3" id="KW-1185">Reference proteome</keyword>
<evidence type="ECO:0000313" key="2">
    <source>
        <dbReference type="EMBL" id="PSL47509.1"/>
    </source>
</evidence>
<reference evidence="2 3" key="1">
    <citation type="submission" date="2018-03" db="EMBL/GenBank/DDBJ databases">
        <title>Genomic Encyclopedia of Archaeal and Bacterial Type Strains, Phase II (KMG-II): from individual species to whole genera.</title>
        <authorList>
            <person name="Goeker M."/>
        </authorList>
    </citation>
    <scope>NUCLEOTIDE SEQUENCE [LARGE SCALE GENOMIC DNA]</scope>
    <source>
        <strain evidence="2 3">DSM 24859</strain>
    </source>
</reference>
<comment type="caution">
    <text evidence="2">The sequence shown here is derived from an EMBL/GenBank/DDBJ whole genome shotgun (WGS) entry which is preliminary data.</text>
</comment>
<feature type="chain" id="PRO_5015196122" evidence="1">
    <location>
        <begin position="25"/>
        <end position="890"/>
    </location>
</feature>
<evidence type="ECO:0000313" key="3">
    <source>
        <dbReference type="Proteomes" id="UP000240971"/>
    </source>
</evidence>
<feature type="signal peptide" evidence="1">
    <location>
        <begin position="1"/>
        <end position="24"/>
    </location>
</feature>
<dbReference type="OrthoDB" id="603322at2"/>
<proteinExistence type="predicted"/>
<protein>
    <submittedName>
        <fullName evidence="2">Gliding motility-associated-like protein</fullName>
    </submittedName>
</protein>
<name>A0A2P8HMR8_CHINA</name>
<dbReference type="AlphaFoldDB" id="A0A2P8HMR8"/>
<dbReference type="Proteomes" id="UP000240971">
    <property type="component" value="Unassembled WGS sequence"/>
</dbReference>
<dbReference type="Pfam" id="PF13585">
    <property type="entry name" value="CHU_C"/>
    <property type="match status" value="1"/>
</dbReference>
<dbReference type="SUPFAM" id="SSF101898">
    <property type="entry name" value="NHL repeat"/>
    <property type="match status" value="1"/>
</dbReference>
<dbReference type="EMBL" id="PYAW01000002">
    <property type="protein sequence ID" value="PSL47509.1"/>
    <property type="molecule type" value="Genomic_DNA"/>
</dbReference>
<organism evidence="2 3">
    <name type="scientific">Chitinophaga niastensis</name>
    <dbReference type="NCBI Taxonomy" id="536980"/>
    <lineage>
        <taxon>Bacteria</taxon>
        <taxon>Pseudomonadati</taxon>
        <taxon>Bacteroidota</taxon>
        <taxon>Chitinophagia</taxon>
        <taxon>Chitinophagales</taxon>
        <taxon>Chitinophagaceae</taxon>
        <taxon>Chitinophaga</taxon>
    </lineage>
</organism>
<dbReference type="NCBIfam" id="TIGR04131">
    <property type="entry name" value="Bac_Flav_CTERM"/>
    <property type="match status" value="1"/>
</dbReference>
<evidence type="ECO:0000256" key="1">
    <source>
        <dbReference type="SAM" id="SignalP"/>
    </source>
</evidence>
<keyword evidence="1" id="KW-0732">Signal</keyword>
<accession>A0A2P8HMR8</accession>
<dbReference type="InterPro" id="IPR025667">
    <property type="entry name" value="SprB_repeat"/>
</dbReference>
<dbReference type="Pfam" id="PF13573">
    <property type="entry name" value="SprB"/>
    <property type="match status" value="3"/>
</dbReference>
<dbReference type="Gene3D" id="2.60.40.740">
    <property type="match status" value="1"/>
</dbReference>
<dbReference type="RefSeq" id="WP_106527955.1">
    <property type="nucleotide sequence ID" value="NZ_PYAW01000002.1"/>
</dbReference>
<dbReference type="InterPro" id="IPR026341">
    <property type="entry name" value="T9SS_type_B"/>
</dbReference>